<dbReference type="SUPFAM" id="SSF53850">
    <property type="entry name" value="Periplasmic binding protein-like II"/>
    <property type="match status" value="1"/>
</dbReference>
<organism evidence="1 2">
    <name type="scientific">Paraglaciecola aquimarina</name>
    <dbReference type="NCBI Taxonomy" id="1235557"/>
    <lineage>
        <taxon>Bacteria</taxon>
        <taxon>Pseudomonadati</taxon>
        <taxon>Pseudomonadota</taxon>
        <taxon>Gammaproteobacteria</taxon>
        <taxon>Alteromonadales</taxon>
        <taxon>Alteromonadaceae</taxon>
        <taxon>Paraglaciecola</taxon>
    </lineage>
</organism>
<evidence type="ECO:0008006" key="3">
    <source>
        <dbReference type="Google" id="ProtNLM"/>
    </source>
</evidence>
<name>A0ABU3SRN4_9ALTE</name>
<evidence type="ECO:0000313" key="2">
    <source>
        <dbReference type="Proteomes" id="UP001247805"/>
    </source>
</evidence>
<comment type="caution">
    <text evidence="1">The sequence shown here is derived from an EMBL/GenBank/DDBJ whole genome shotgun (WGS) entry which is preliminary data.</text>
</comment>
<proteinExistence type="predicted"/>
<keyword evidence="2" id="KW-1185">Reference proteome</keyword>
<dbReference type="Proteomes" id="UP001247805">
    <property type="component" value="Unassembled WGS sequence"/>
</dbReference>
<gene>
    <name evidence="1" type="ORF">RS130_00930</name>
</gene>
<reference evidence="1 2" key="1">
    <citation type="submission" date="2023-10" db="EMBL/GenBank/DDBJ databases">
        <title>Glaciecola aquimarina strain GGW-M5 nov., isolated from a coastal seawater.</title>
        <authorList>
            <person name="Bayburt H."/>
            <person name="Kim J.M."/>
            <person name="Choi B.J."/>
            <person name="Jeon C.O."/>
        </authorList>
    </citation>
    <scope>NUCLEOTIDE SEQUENCE [LARGE SCALE GENOMIC DNA]</scope>
    <source>
        <strain evidence="1 2">KCTC 32108</strain>
    </source>
</reference>
<sequence>MRKLIIVFILFWHFPVNAEKYIVASQNFNYYPHYNFKSSTHKGLIHTILQEFSAFSGHQFEYRPMPVLRLQRELEKGRIDLIYPDNPLFNNQDIFAKGKYYSHTIVRTIGGTMVNKADLRKDAANIKRLGVLWVLHHN</sequence>
<evidence type="ECO:0000313" key="1">
    <source>
        <dbReference type="EMBL" id="MDU0352667.1"/>
    </source>
</evidence>
<dbReference type="RefSeq" id="WP_316024379.1">
    <property type="nucleotide sequence ID" value="NZ_JAWDIO010000002.1"/>
</dbReference>
<protein>
    <recommendedName>
        <fullName evidence="3">Solute-binding protein family 3/N-terminal domain-containing protein</fullName>
    </recommendedName>
</protein>
<accession>A0ABU3SRN4</accession>
<dbReference type="EMBL" id="JAWDIO010000002">
    <property type="protein sequence ID" value="MDU0352667.1"/>
    <property type="molecule type" value="Genomic_DNA"/>
</dbReference>